<feature type="compositionally biased region" description="Basic and acidic residues" evidence="2">
    <location>
        <begin position="58"/>
        <end position="74"/>
    </location>
</feature>
<evidence type="ECO:0000256" key="1">
    <source>
        <dbReference type="SAM" id="Coils"/>
    </source>
</evidence>
<feature type="coiled-coil region" evidence="1">
    <location>
        <begin position="97"/>
        <end position="143"/>
    </location>
</feature>
<feature type="compositionally biased region" description="Low complexity" evidence="2">
    <location>
        <begin position="373"/>
        <end position="387"/>
    </location>
</feature>
<organism evidence="3 4">
    <name type="scientific">Lineolata rhizophorae</name>
    <dbReference type="NCBI Taxonomy" id="578093"/>
    <lineage>
        <taxon>Eukaryota</taxon>
        <taxon>Fungi</taxon>
        <taxon>Dikarya</taxon>
        <taxon>Ascomycota</taxon>
        <taxon>Pezizomycotina</taxon>
        <taxon>Dothideomycetes</taxon>
        <taxon>Dothideomycetes incertae sedis</taxon>
        <taxon>Lineolatales</taxon>
        <taxon>Lineolataceae</taxon>
        <taxon>Lineolata</taxon>
    </lineage>
</organism>
<proteinExistence type="predicted"/>
<evidence type="ECO:0000313" key="4">
    <source>
        <dbReference type="Proteomes" id="UP000799766"/>
    </source>
</evidence>
<reference evidence="3" key="1">
    <citation type="journal article" date="2020" name="Stud. Mycol.">
        <title>101 Dothideomycetes genomes: a test case for predicting lifestyles and emergence of pathogens.</title>
        <authorList>
            <person name="Haridas S."/>
            <person name="Albert R."/>
            <person name="Binder M."/>
            <person name="Bloem J."/>
            <person name="Labutti K."/>
            <person name="Salamov A."/>
            <person name="Andreopoulos B."/>
            <person name="Baker S."/>
            <person name="Barry K."/>
            <person name="Bills G."/>
            <person name="Bluhm B."/>
            <person name="Cannon C."/>
            <person name="Castanera R."/>
            <person name="Culley D."/>
            <person name="Daum C."/>
            <person name="Ezra D."/>
            <person name="Gonzalez J."/>
            <person name="Henrissat B."/>
            <person name="Kuo A."/>
            <person name="Liang C."/>
            <person name="Lipzen A."/>
            <person name="Lutzoni F."/>
            <person name="Magnuson J."/>
            <person name="Mondo S."/>
            <person name="Nolan M."/>
            <person name="Ohm R."/>
            <person name="Pangilinan J."/>
            <person name="Park H.-J."/>
            <person name="Ramirez L."/>
            <person name="Alfaro M."/>
            <person name="Sun H."/>
            <person name="Tritt A."/>
            <person name="Yoshinaga Y."/>
            <person name="Zwiers L.-H."/>
            <person name="Turgeon B."/>
            <person name="Goodwin S."/>
            <person name="Spatafora J."/>
            <person name="Crous P."/>
            <person name="Grigoriev I."/>
        </authorList>
    </citation>
    <scope>NUCLEOTIDE SEQUENCE</scope>
    <source>
        <strain evidence="3">ATCC 16933</strain>
    </source>
</reference>
<evidence type="ECO:0000313" key="3">
    <source>
        <dbReference type="EMBL" id="KAF2455276.1"/>
    </source>
</evidence>
<keyword evidence="1" id="KW-0175">Coiled coil</keyword>
<dbReference type="PANTHER" id="PTHR31027:SF2">
    <property type="entry name" value="LEBERCILIN DOMAIN-CONTAINING PROTEIN"/>
    <property type="match status" value="1"/>
</dbReference>
<protein>
    <recommendedName>
        <fullName evidence="5">Nuclear segregation protein</fullName>
    </recommendedName>
</protein>
<sequence length="511" mass="56454">MSSAAAESAPAAGKKQHVVKPDKPNEEQYKQDLAKAEKEHAASQEKLNSIKAQIDSRGQNKDSPNAKRQAELKSELGTIRQKQQEFKNKRQGTTNEVKRLDDVLKSKLAELKNARGRVNFKSAEDVDREIARLQKNVDAGNMKIVDEKKALAEISSLHKQKKGFAGFDQMEKDIAKLKADIAEKRKALDDPEARATSDRYEAAQKELDGLRAEASESNKNINALRDARTKAQAEQQAKYAAMKEVKDKYFQQKRAYRDYENEAYRLRRERQRQEREAHEAAKRKEVASRRLEEASAPAYQEEIHSAEGLIRYFDPTSAAVKEDAGPSKFAATAQRTVDDSGMKGKLLAKKGQDDADYFVGTGGKKGKKGKKAGGSAQAASAPAAAEGKFNLPLGVIEELSKLSISAPAGKDEVPATVEELKKKLDHWKQDQDRKTKENITKAQKEIDRLEAESKAADAGGSKDEARKPAQENQGVIDGQKSAQAEARQEREGEADAAKELKEAAIEDAEAE</sequence>
<dbReference type="GO" id="GO:1990904">
    <property type="term" value="C:ribonucleoprotein complex"/>
    <property type="evidence" value="ECO:0007669"/>
    <property type="project" value="TreeGrafter"/>
</dbReference>
<dbReference type="PANTHER" id="PTHR31027">
    <property type="entry name" value="NUCLEAR SEGREGATION PROTEIN BFR1"/>
    <property type="match status" value="1"/>
</dbReference>
<evidence type="ECO:0000256" key="2">
    <source>
        <dbReference type="SAM" id="MobiDB-lite"/>
    </source>
</evidence>
<feature type="compositionally biased region" description="Basic and acidic residues" evidence="2">
    <location>
        <begin position="268"/>
        <end position="293"/>
    </location>
</feature>
<dbReference type="AlphaFoldDB" id="A0A6A6NU57"/>
<dbReference type="GO" id="GO:0005783">
    <property type="term" value="C:endoplasmic reticulum"/>
    <property type="evidence" value="ECO:0007669"/>
    <property type="project" value="TreeGrafter"/>
</dbReference>
<feature type="region of interest" description="Disordered" evidence="2">
    <location>
        <begin position="268"/>
        <end position="299"/>
    </location>
</feature>
<dbReference type="GO" id="GO:0008298">
    <property type="term" value="P:intracellular mRNA localization"/>
    <property type="evidence" value="ECO:0007669"/>
    <property type="project" value="TreeGrafter"/>
</dbReference>
<dbReference type="Proteomes" id="UP000799766">
    <property type="component" value="Unassembled WGS sequence"/>
</dbReference>
<dbReference type="OrthoDB" id="2195113at2759"/>
<gene>
    <name evidence="3" type="ORF">BDY21DRAFT_289805</name>
</gene>
<accession>A0A6A6NU57</accession>
<feature type="compositionally biased region" description="Basic and acidic residues" evidence="2">
    <location>
        <begin position="19"/>
        <end position="43"/>
    </location>
</feature>
<dbReference type="EMBL" id="MU001687">
    <property type="protein sequence ID" value="KAF2455276.1"/>
    <property type="molecule type" value="Genomic_DNA"/>
</dbReference>
<name>A0A6A6NU57_9PEZI</name>
<feature type="compositionally biased region" description="Basic and acidic residues" evidence="2">
    <location>
        <begin position="424"/>
        <end position="469"/>
    </location>
</feature>
<feature type="region of interest" description="Disordered" evidence="2">
    <location>
        <begin position="1"/>
        <end position="94"/>
    </location>
</feature>
<dbReference type="GO" id="GO:0003729">
    <property type="term" value="F:mRNA binding"/>
    <property type="evidence" value="ECO:0007669"/>
    <property type="project" value="TreeGrafter"/>
</dbReference>
<evidence type="ECO:0008006" key="5">
    <source>
        <dbReference type="Google" id="ProtNLM"/>
    </source>
</evidence>
<dbReference type="GO" id="GO:0042175">
    <property type="term" value="C:nuclear outer membrane-endoplasmic reticulum membrane network"/>
    <property type="evidence" value="ECO:0007669"/>
    <property type="project" value="TreeGrafter"/>
</dbReference>
<feature type="region of interest" description="Disordered" evidence="2">
    <location>
        <begin position="424"/>
        <end position="511"/>
    </location>
</feature>
<keyword evidence="4" id="KW-1185">Reference proteome</keyword>
<feature type="compositionally biased region" description="Basic and acidic residues" evidence="2">
    <location>
        <begin position="486"/>
        <end position="504"/>
    </location>
</feature>
<dbReference type="InterPro" id="IPR039604">
    <property type="entry name" value="Bfr1"/>
</dbReference>
<feature type="compositionally biased region" description="Low complexity" evidence="2">
    <location>
        <begin position="1"/>
        <end position="12"/>
    </location>
</feature>
<feature type="region of interest" description="Disordered" evidence="2">
    <location>
        <begin position="357"/>
        <end position="387"/>
    </location>
</feature>